<keyword evidence="2" id="KW-1185">Reference proteome</keyword>
<accession>A0ABZ1C9R7</accession>
<evidence type="ECO:0008006" key="3">
    <source>
        <dbReference type="Google" id="ProtNLM"/>
    </source>
</evidence>
<name>A0ABZ1C9R7_9BACT</name>
<evidence type="ECO:0000313" key="2">
    <source>
        <dbReference type="Proteomes" id="UP000738431"/>
    </source>
</evidence>
<gene>
    <name evidence="1" type="ORF">K1X11_019775</name>
</gene>
<organism evidence="1 2">
    <name type="scientific">Actomonas aquatica</name>
    <dbReference type="NCBI Taxonomy" id="2866162"/>
    <lineage>
        <taxon>Bacteria</taxon>
        <taxon>Pseudomonadati</taxon>
        <taxon>Verrucomicrobiota</taxon>
        <taxon>Opitutia</taxon>
        <taxon>Opitutales</taxon>
        <taxon>Opitutaceae</taxon>
        <taxon>Actomonas</taxon>
    </lineage>
</organism>
<proteinExistence type="predicted"/>
<reference evidence="1 2" key="2">
    <citation type="submission" date="2023-12" db="EMBL/GenBank/DDBJ databases">
        <title>Description of an unclassified Opitutus bacterium of Verrucomicrobiota.</title>
        <authorList>
            <person name="Zhang D.-F."/>
        </authorList>
    </citation>
    <scope>NUCLEOTIDE SEQUENCE [LARGE SCALE GENOMIC DNA]</scope>
    <source>
        <strain evidence="1 2">WL0086</strain>
    </source>
</reference>
<reference evidence="1 2" key="1">
    <citation type="submission" date="2021-08" db="EMBL/GenBank/DDBJ databases">
        <authorList>
            <person name="Zhang D."/>
            <person name="Zhang A."/>
            <person name="Wang L."/>
        </authorList>
    </citation>
    <scope>NUCLEOTIDE SEQUENCE [LARGE SCALE GENOMIC DNA]</scope>
    <source>
        <strain evidence="1 2">WL0086</strain>
    </source>
</reference>
<dbReference type="EMBL" id="CP139781">
    <property type="protein sequence ID" value="WRQ87060.1"/>
    <property type="molecule type" value="Genomic_DNA"/>
</dbReference>
<dbReference type="Gene3D" id="3.40.1000.10">
    <property type="entry name" value="Mog1/PsbP, alpha/beta/alpha sandwich"/>
    <property type="match status" value="1"/>
</dbReference>
<protein>
    <recommendedName>
        <fullName evidence="3">PsbP C-terminal domain-containing protein</fullName>
    </recommendedName>
</protein>
<dbReference type="Proteomes" id="UP000738431">
    <property type="component" value="Chromosome"/>
</dbReference>
<evidence type="ECO:0000313" key="1">
    <source>
        <dbReference type="EMBL" id="WRQ87060.1"/>
    </source>
</evidence>
<dbReference type="PROSITE" id="PS51257">
    <property type="entry name" value="PROKAR_LIPOPROTEIN"/>
    <property type="match status" value="1"/>
</dbReference>
<sequence>MVRRILTLLLVASSLLLFSGCEFWTLGGAVYTAPKNAFTVRVPAGWSSTTGLRNDLLMTRDGALLQTITINAAELKKALPYTERELSPQLTSYELAETIAGDLRSDPNRIGFSVLTNEPATIDGHRGFKLTVTYLSESNLRLQETRYGFVAGDELWTLALRAPQRHYHSRDLPVFEAVVQSFHVGASAAGN</sequence>
<dbReference type="RefSeq" id="WP_221029526.1">
    <property type="nucleotide sequence ID" value="NZ_CP139781.1"/>
</dbReference>